<reference evidence="2 3" key="1">
    <citation type="journal article" date="2016" name="Nat. Commun.">
        <title>Thousands of microbial genomes shed light on interconnected biogeochemical processes in an aquifer system.</title>
        <authorList>
            <person name="Anantharaman K."/>
            <person name="Brown C.T."/>
            <person name="Hug L.A."/>
            <person name="Sharon I."/>
            <person name="Castelle C.J."/>
            <person name="Probst A.J."/>
            <person name="Thomas B.C."/>
            <person name="Singh A."/>
            <person name="Wilkins M.J."/>
            <person name="Karaoz U."/>
            <person name="Brodie E.L."/>
            <person name="Williams K.H."/>
            <person name="Hubbard S.S."/>
            <person name="Banfield J.F."/>
        </authorList>
    </citation>
    <scope>NUCLEOTIDE SEQUENCE [LARGE SCALE GENOMIC DNA]</scope>
</reference>
<accession>A0A1F4RZE6</accession>
<evidence type="ECO:0000313" key="3">
    <source>
        <dbReference type="Proteomes" id="UP000177905"/>
    </source>
</evidence>
<organism evidence="2 3">
    <name type="scientific">candidate division WOR-1 bacterium RIFOXYB2_FULL_36_35</name>
    <dbReference type="NCBI Taxonomy" id="1802578"/>
    <lineage>
        <taxon>Bacteria</taxon>
        <taxon>Bacillati</taxon>
        <taxon>Saganbacteria</taxon>
    </lineage>
</organism>
<dbReference type="AlphaFoldDB" id="A0A1F4RZE6"/>
<evidence type="ECO:0000256" key="1">
    <source>
        <dbReference type="SAM" id="MobiDB-lite"/>
    </source>
</evidence>
<gene>
    <name evidence="2" type="ORF">A2290_02295</name>
</gene>
<proteinExistence type="predicted"/>
<feature type="region of interest" description="Disordered" evidence="1">
    <location>
        <begin position="50"/>
        <end position="152"/>
    </location>
</feature>
<sequence length="152" mass="15591">MSDFLFSKNAINSILSPTNTSSGVQTSKTDPNQFLNLLAGVVLGDKANEIDEGTQVHPTHNDSDDPTETPTVPVWVQVGDGGTGAGGETEDPSIPGVGEQVHTTPSEPEGEETDPTIPEVGDQVGDGGETHLPTGDIGGDWTPNQTAPGGGF</sequence>
<protein>
    <submittedName>
        <fullName evidence="2">Uncharacterized protein</fullName>
    </submittedName>
</protein>
<comment type="caution">
    <text evidence="2">The sequence shown here is derived from an EMBL/GenBank/DDBJ whole genome shotgun (WGS) entry which is preliminary data.</text>
</comment>
<dbReference type="Proteomes" id="UP000177905">
    <property type="component" value="Unassembled WGS sequence"/>
</dbReference>
<feature type="compositionally biased region" description="Polar residues" evidence="1">
    <location>
        <begin position="142"/>
        <end position="152"/>
    </location>
</feature>
<dbReference type="EMBL" id="MEUA01000052">
    <property type="protein sequence ID" value="OGC13529.1"/>
    <property type="molecule type" value="Genomic_DNA"/>
</dbReference>
<evidence type="ECO:0000313" key="2">
    <source>
        <dbReference type="EMBL" id="OGC13529.1"/>
    </source>
</evidence>
<name>A0A1F4RZE6_UNCSA</name>